<proteinExistence type="predicted"/>
<evidence type="ECO:0000313" key="2">
    <source>
        <dbReference type="Proteomes" id="UP000829398"/>
    </source>
</evidence>
<comment type="caution">
    <text evidence="1">The sequence shown here is derived from an EMBL/GenBank/DDBJ whole genome shotgun (WGS) entry which is preliminary data.</text>
</comment>
<dbReference type="Proteomes" id="UP000829398">
    <property type="component" value="Chromosome 9"/>
</dbReference>
<gene>
    <name evidence="1" type="ORF">KPL71_026813</name>
</gene>
<reference evidence="2" key="1">
    <citation type="journal article" date="2023" name="Hortic. Res.">
        <title>A chromosome-level phased genome enabling allele-level studies in sweet orange: a case study on citrus Huanglongbing tolerance.</title>
        <authorList>
            <person name="Wu B."/>
            <person name="Yu Q."/>
            <person name="Deng Z."/>
            <person name="Duan Y."/>
            <person name="Luo F."/>
            <person name="Gmitter F. Jr."/>
        </authorList>
    </citation>
    <scope>NUCLEOTIDE SEQUENCE [LARGE SCALE GENOMIC DNA]</scope>
    <source>
        <strain evidence="2">cv. Valencia</strain>
    </source>
</reference>
<dbReference type="EMBL" id="CM039178">
    <property type="protein sequence ID" value="KAH9681081.1"/>
    <property type="molecule type" value="Genomic_DNA"/>
</dbReference>
<name>A0ACB8I3R3_CITSI</name>
<protein>
    <submittedName>
        <fullName evidence="1">UPF0481 protein</fullName>
    </submittedName>
</protein>
<organism evidence="1 2">
    <name type="scientific">Citrus sinensis</name>
    <name type="common">Sweet orange</name>
    <name type="synonym">Citrus aurantium var. sinensis</name>
    <dbReference type="NCBI Taxonomy" id="2711"/>
    <lineage>
        <taxon>Eukaryota</taxon>
        <taxon>Viridiplantae</taxon>
        <taxon>Streptophyta</taxon>
        <taxon>Embryophyta</taxon>
        <taxon>Tracheophyta</taxon>
        <taxon>Spermatophyta</taxon>
        <taxon>Magnoliopsida</taxon>
        <taxon>eudicotyledons</taxon>
        <taxon>Gunneridae</taxon>
        <taxon>Pentapetalae</taxon>
        <taxon>rosids</taxon>
        <taxon>malvids</taxon>
        <taxon>Sapindales</taxon>
        <taxon>Rutaceae</taxon>
        <taxon>Aurantioideae</taxon>
        <taxon>Citrus</taxon>
    </lineage>
</organism>
<accession>A0ACB8I3R3</accession>
<evidence type="ECO:0000313" key="1">
    <source>
        <dbReference type="EMBL" id="KAH9681081.1"/>
    </source>
</evidence>
<sequence length="414" mass="48462">MSHWTALPNLRARLDGVSKDSSAGFKIRKVPEHLRTENVKAYEPQIIAIGPLNHHLAREKTHLAEMERHKVLYLKNLLERSREFCGDLLSCCCERMGLLEERARCCYAEPIEISGREFVGMLVLDACFIVELFRRFKLDLWDDDNNVLRTSWIRKKLGRDLLVADNQLPLFVLQEFYYITKMHEDEETNFKDLILGFFKFDPKITHLLGFMYDYYWQRAPGFLPLPHEENWNFIISATNLKEAGVKFEKIERDSLFSIDFDKDAGIMKIPALTIDDDTESFFRNISVYEQFFPFCAYAPFINYLKFMDCLINTAKDVELLCENKILHNCLGDDEVVANMFNRLGDSVALPLYNSYGGIFHNVNDCCDRHWNRWIANLRHNYFNTPWAIISVFAALFLLILTLTQTLFSVLAYFQ</sequence>
<keyword evidence="2" id="KW-1185">Reference proteome</keyword>